<feature type="signal peptide" evidence="18">
    <location>
        <begin position="1"/>
        <end position="17"/>
    </location>
</feature>
<evidence type="ECO:0000256" key="18">
    <source>
        <dbReference type="SAM" id="SignalP"/>
    </source>
</evidence>
<dbReference type="RefSeq" id="XP_012866418.1">
    <property type="nucleotide sequence ID" value="XM_013010964.1"/>
</dbReference>
<evidence type="ECO:0000313" key="21">
    <source>
        <dbReference type="RefSeq" id="XP_012866418.1"/>
    </source>
</evidence>
<keyword evidence="9 15" id="KW-1015">Disulfide bond</keyword>
<evidence type="ECO:0000256" key="8">
    <source>
        <dbReference type="ARBA" id="ARBA00023136"/>
    </source>
</evidence>
<evidence type="ECO:0000313" key="20">
    <source>
        <dbReference type="Proteomes" id="UP000081671"/>
    </source>
</evidence>
<feature type="domain" description="TNFR-Cys" evidence="19">
    <location>
        <begin position="142"/>
        <end position="183"/>
    </location>
</feature>
<feature type="repeat" description="TNFR-Cys" evidence="15">
    <location>
        <begin position="58"/>
        <end position="100"/>
    </location>
</feature>
<keyword evidence="3 17" id="KW-0812">Transmembrane</keyword>
<protein>
    <recommendedName>
        <fullName evidence="2">Tumor necrosis factor receptor superfamily member 5</fullName>
    </recommendedName>
    <alternativeName>
        <fullName evidence="12">B-cell surface antigen CD40</fullName>
    </alternativeName>
    <alternativeName>
        <fullName evidence="13">CD40L receptor</fullName>
    </alternativeName>
</protein>
<evidence type="ECO:0000256" key="16">
    <source>
        <dbReference type="SAM" id="MobiDB-lite"/>
    </source>
</evidence>
<organism evidence="20 21">
    <name type="scientific">Dipodomys ordii</name>
    <name type="common">Ord's kangaroo rat</name>
    <dbReference type="NCBI Taxonomy" id="10020"/>
    <lineage>
        <taxon>Eukaryota</taxon>
        <taxon>Metazoa</taxon>
        <taxon>Chordata</taxon>
        <taxon>Craniata</taxon>
        <taxon>Vertebrata</taxon>
        <taxon>Euteleostomi</taxon>
        <taxon>Mammalia</taxon>
        <taxon>Eutheria</taxon>
        <taxon>Euarchontoglires</taxon>
        <taxon>Glires</taxon>
        <taxon>Rodentia</taxon>
        <taxon>Castorimorpha</taxon>
        <taxon>Heteromyidae</taxon>
        <taxon>Dipodomyinae</taxon>
        <taxon>Dipodomys</taxon>
    </lineage>
</organism>
<comment type="function">
    <text evidence="14">Receptor for TNFSF5/CD40LG. Transduces TRAF6- and MAP3K8-mediated signals that activate ERK in macrophages and B cells, leading to induction of immunoglobulin secretion.</text>
</comment>
<evidence type="ECO:0000256" key="5">
    <source>
        <dbReference type="ARBA" id="ARBA00022737"/>
    </source>
</evidence>
<dbReference type="GO" id="GO:0035631">
    <property type="term" value="C:CD40 receptor complex"/>
    <property type="evidence" value="ECO:0007669"/>
    <property type="project" value="TreeGrafter"/>
</dbReference>
<dbReference type="GO" id="GO:0051240">
    <property type="term" value="P:positive regulation of multicellular organismal process"/>
    <property type="evidence" value="ECO:0007669"/>
    <property type="project" value="UniProtKB-ARBA"/>
</dbReference>
<comment type="caution">
    <text evidence="15">Lacks conserved residue(s) required for the propagation of feature annotation.</text>
</comment>
<accession>A0A1S3EPV1</accession>
<evidence type="ECO:0000256" key="17">
    <source>
        <dbReference type="SAM" id="Phobius"/>
    </source>
</evidence>
<keyword evidence="5" id="KW-0677">Repeat</keyword>
<dbReference type="GO" id="GO:0010557">
    <property type="term" value="P:positive regulation of macromolecule biosynthetic process"/>
    <property type="evidence" value="ECO:0007669"/>
    <property type="project" value="UniProtKB-ARBA"/>
</dbReference>
<dbReference type="Gene3D" id="2.10.50.10">
    <property type="entry name" value="Tumor Necrosis Factor Receptor, subunit A, domain 2"/>
    <property type="match status" value="3"/>
</dbReference>
<evidence type="ECO:0000256" key="10">
    <source>
        <dbReference type="ARBA" id="ARBA00023170"/>
    </source>
</evidence>
<evidence type="ECO:0000256" key="1">
    <source>
        <dbReference type="ARBA" id="ARBA00004479"/>
    </source>
</evidence>
<dbReference type="PRINTS" id="PR01922">
    <property type="entry name" value="TNFACTORR5"/>
</dbReference>
<dbReference type="KEGG" id="dord:105981696"/>
<dbReference type="InterPro" id="IPR052135">
    <property type="entry name" value="TNFRSF5"/>
</dbReference>
<dbReference type="GO" id="GO:0042113">
    <property type="term" value="P:B cell activation"/>
    <property type="evidence" value="ECO:0007669"/>
    <property type="project" value="InterPro"/>
</dbReference>
<sequence>MLLLGVLWGCLLTAVYAELTTACRENQYPLNNQCCDLCPPGKKLASECTEFTQTHCLQCGKGEFSDTWNRETRCHQHRYCDSNLGLQLLRKGTAETDAVCTCEKGLHCLGRACESCELHTLCGPGFGVKQIATKMTDTVCEPCPVGFFSNDSSASEKCRPWTSCEAKDLVVLQQGTKHSDVICGPQSRSRTLVAIPVVIGILCAIFVASVYISESSGKEAKKRKAKALHPQNICQDPVEMEDVSGHNPAAPVQETMHGCQPVTQEDGKESRISVQERR</sequence>
<evidence type="ECO:0000256" key="2">
    <source>
        <dbReference type="ARBA" id="ARBA00015766"/>
    </source>
</evidence>
<feature type="compositionally biased region" description="Basic and acidic residues" evidence="16">
    <location>
        <begin position="265"/>
        <end position="278"/>
    </location>
</feature>
<evidence type="ECO:0000256" key="9">
    <source>
        <dbReference type="ARBA" id="ARBA00023157"/>
    </source>
</evidence>
<evidence type="ECO:0000256" key="12">
    <source>
        <dbReference type="ARBA" id="ARBA00031089"/>
    </source>
</evidence>
<dbReference type="PROSITE" id="PS00652">
    <property type="entry name" value="TNFR_NGFR_1"/>
    <property type="match status" value="1"/>
</dbReference>
<dbReference type="GO" id="GO:0002768">
    <property type="term" value="P:immune response-regulating cell surface receptor signaling pathway"/>
    <property type="evidence" value="ECO:0007669"/>
    <property type="project" value="TreeGrafter"/>
</dbReference>
<dbReference type="CTD" id="958"/>
<keyword evidence="10 21" id="KW-0675">Receptor</keyword>
<feature type="disulfide bond" evidence="15">
    <location>
        <begin position="38"/>
        <end position="56"/>
    </location>
</feature>
<evidence type="ECO:0000256" key="15">
    <source>
        <dbReference type="PROSITE-ProRule" id="PRU00206"/>
    </source>
</evidence>
<comment type="subcellular location">
    <subcellularLocation>
        <location evidence="1">Membrane</location>
        <topology evidence="1">Single-pass type I membrane protein</topology>
    </subcellularLocation>
</comment>
<feature type="chain" id="PRO_5010255399" description="Tumor necrosis factor receptor superfamily member 5" evidence="18">
    <location>
        <begin position="18"/>
        <end position="278"/>
    </location>
</feature>
<dbReference type="InterPro" id="IPR034021">
    <property type="entry name" value="TNFRSF5_N"/>
</dbReference>
<dbReference type="InParanoid" id="A0A1S3EPV1"/>
<feature type="disulfide bond" evidence="15">
    <location>
        <begin position="143"/>
        <end position="158"/>
    </location>
</feature>
<dbReference type="PANTHER" id="PTHR46875:SF1">
    <property type="entry name" value="TUMOR NECROSIS FACTOR RECEPTOR SUPERFAMILY MEMBER 5"/>
    <property type="match status" value="1"/>
</dbReference>
<dbReference type="GO" id="GO:0006874">
    <property type="term" value="P:intracellular calcium ion homeostasis"/>
    <property type="evidence" value="ECO:0007669"/>
    <property type="project" value="UniProtKB-ARBA"/>
</dbReference>
<feature type="repeat" description="TNFR-Cys" evidence="15">
    <location>
        <begin position="142"/>
        <end position="183"/>
    </location>
</feature>
<evidence type="ECO:0000256" key="14">
    <source>
        <dbReference type="ARBA" id="ARBA00045871"/>
    </source>
</evidence>
<evidence type="ECO:0000256" key="11">
    <source>
        <dbReference type="ARBA" id="ARBA00023180"/>
    </source>
</evidence>
<dbReference type="PROSITE" id="PS50050">
    <property type="entry name" value="TNFR_NGFR_2"/>
    <property type="match status" value="3"/>
</dbReference>
<evidence type="ECO:0000256" key="4">
    <source>
        <dbReference type="ARBA" id="ARBA00022729"/>
    </source>
</evidence>
<dbReference type="GO" id="GO:0006952">
    <property type="term" value="P:defense response"/>
    <property type="evidence" value="ECO:0007669"/>
    <property type="project" value="UniProtKB-ARBA"/>
</dbReference>
<name>A0A1S3EPV1_DIPOR</name>
<keyword evidence="4 18" id="KW-0732">Signal</keyword>
<feature type="disulfide bond" evidence="15">
    <location>
        <begin position="59"/>
        <end position="74"/>
    </location>
</feature>
<dbReference type="GO" id="GO:0038023">
    <property type="term" value="F:signaling receptor activity"/>
    <property type="evidence" value="ECO:0007669"/>
    <property type="project" value="InterPro"/>
</dbReference>
<dbReference type="FunCoup" id="A0A1S3EPV1">
    <property type="interactions" value="717"/>
</dbReference>
<dbReference type="InterPro" id="IPR020435">
    <property type="entry name" value="TNFR_5"/>
</dbReference>
<dbReference type="CDD" id="cd13407">
    <property type="entry name" value="TNFRSF5"/>
    <property type="match status" value="1"/>
</dbReference>
<evidence type="ECO:0000256" key="3">
    <source>
        <dbReference type="ARBA" id="ARBA00022692"/>
    </source>
</evidence>
<dbReference type="GO" id="GO:0051094">
    <property type="term" value="P:positive regulation of developmental process"/>
    <property type="evidence" value="ECO:0007669"/>
    <property type="project" value="UniProtKB-ARBA"/>
</dbReference>
<gene>
    <name evidence="21" type="primary">Cd40</name>
</gene>
<reference evidence="21" key="1">
    <citation type="submission" date="2025-08" db="UniProtKB">
        <authorList>
            <consortium name="RefSeq"/>
        </authorList>
    </citation>
    <scope>IDENTIFICATION</scope>
    <source>
        <tissue evidence="21">Kidney</tissue>
    </source>
</reference>
<dbReference type="SMART" id="SM00208">
    <property type="entry name" value="TNFR"/>
    <property type="match status" value="4"/>
</dbReference>
<dbReference type="FunFam" id="2.10.50.10:FF:000041">
    <property type="entry name" value="Tumor necrosis factor receptor superfamily member 5"/>
    <property type="match status" value="1"/>
</dbReference>
<dbReference type="OrthoDB" id="9932129at2759"/>
<feature type="repeat" description="TNFR-Cys" evidence="15">
    <location>
        <begin position="22"/>
        <end position="56"/>
    </location>
</feature>
<dbReference type="GO" id="GO:0023035">
    <property type="term" value="P:CD40 signaling pathway"/>
    <property type="evidence" value="ECO:0007669"/>
    <property type="project" value="UniProtKB-ARBA"/>
</dbReference>
<dbReference type="GO" id="GO:0009897">
    <property type="term" value="C:external side of plasma membrane"/>
    <property type="evidence" value="ECO:0007669"/>
    <property type="project" value="InterPro"/>
</dbReference>
<dbReference type="STRING" id="10020.ENSDORP00000014679"/>
<dbReference type="GO" id="GO:0010468">
    <property type="term" value="P:regulation of gene expression"/>
    <property type="evidence" value="ECO:0007669"/>
    <property type="project" value="UniProtKB-ARBA"/>
</dbReference>
<keyword evidence="11" id="KW-0325">Glycoprotein</keyword>
<dbReference type="AlphaFoldDB" id="A0A1S3EPV1"/>
<feature type="domain" description="TNFR-Cys" evidence="19">
    <location>
        <begin position="58"/>
        <end position="100"/>
    </location>
</feature>
<feature type="domain" description="TNFR-Cys" evidence="19">
    <location>
        <begin position="22"/>
        <end position="56"/>
    </location>
</feature>
<keyword evidence="20" id="KW-1185">Reference proteome</keyword>
<keyword evidence="8 17" id="KW-0472">Membrane</keyword>
<dbReference type="InterPro" id="IPR001368">
    <property type="entry name" value="TNFR/NGFR_Cys_rich_reg"/>
</dbReference>
<dbReference type="GeneID" id="105981696"/>
<evidence type="ECO:0000259" key="19">
    <source>
        <dbReference type="PROSITE" id="PS50050"/>
    </source>
</evidence>
<feature type="disulfide bond" evidence="15">
    <location>
        <begin position="35"/>
        <end position="48"/>
    </location>
</feature>
<dbReference type="Proteomes" id="UP000081671">
    <property type="component" value="Unplaced"/>
</dbReference>
<dbReference type="SUPFAM" id="SSF57586">
    <property type="entry name" value="TNF receptor-like"/>
    <property type="match status" value="2"/>
</dbReference>
<evidence type="ECO:0000256" key="13">
    <source>
        <dbReference type="ARBA" id="ARBA00032719"/>
    </source>
</evidence>
<dbReference type="Pfam" id="PF00020">
    <property type="entry name" value="TNFR_c6"/>
    <property type="match status" value="2"/>
</dbReference>
<feature type="transmembrane region" description="Helical" evidence="17">
    <location>
        <begin position="192"/>
        <end position="213"/>
    </location>
</feature>
<feature type="region of interest" description="Disordered" evidence="16">
    <location>
        <begin position="241"/>
        <end position="278"/>
    </location>
</feature>
<proteinExistence type="predicted"/>
<keyword evidence="7 17" id="KW-1133">Transmembrane helix</keyword>
<evidence type="ECO:0000256" key="7">
    <source>
        <dbReference type="ARBA" id="ARBA00022989"/>
    </source>
</evidence>
<dbReference type="GO" id="GO:0045935">
    <property type="term" value="P:positive regulation of nucleobase-containing compound metabolic process"/>
    <property type="evidence" value="ECO:0007669"/>
    <property type="project" value="UniProtKB-ARBA"/>
</dbReference>
<keyword evidence="6" id="KW-0391">Immunity</keyword>
<evidence type="ECO:0000256" key="6">
    <source>
        <dbReference type="ARBA" id="ARBA00022859"/>
    </source>
</evidence>
<dbReference type="PANTHER" id="PTHR46875">
    <property type="entry name" value="TUMOR NECROSIS FACTOR RECEPTOR SUPERFAMILY MEMBER 5"/>
    <property type="match status" value="1"/>
</dbReference>